<proteinExistence type="predicted"/>
<dbReference type="EMBL" id="JARKIE010000135">
    <property type="protein sequence ID" value="KAJ7678411.1"/>
    <property type="molecule type" value="Genomic_DNA"/>
</dbReference>
<name>A0AAD7GB72_MYCRO</name>
<evidence type="ECO:0000256" key="2">
    <source>
        <dbReference type="ARBA" id="ARBA00022771"/>
    </source>
</evidence>
<dbReference type="Pfam" id="PF00097">
    <property type="entry name" value="zf-C3HC4"/>
    <property type="match status" value="1"/>
</dbReference>
<dbReference type="InterPro" id="IPR001841">
    <property type="entry name" value="Znf_RING"/>
</dbReference>
<dbReference type="InterPro" id="IPR013083">
    <property type="entry name" value="Znf_RING/FYVE/PHD"/>
</dbReference>
<keyword evidence="7" id="KW-1185">Reference proteome</keyword>
<evidence type="ECO:0000259" key="5">
    <source>
        <dbReference type="PROSITE" id="PS50089"/>
    </source>
</evidence>
<organism evidence="6 7">
    <name type="scientific">Mycena rosella</name>
    <name type="common">Pink bonnet</name>
    <name type="synonym">Agaricus rosellus</name>
    <dbReference type="NCBI Taxonomy" id="1033263"/>
    <lineage>
        <taxon>Eukaryota</taxon>
        <taxon>Fungi</taxon>
        <taxon>Dikarya</taxon>
        <taxon>Basidiomycota</taxon>
        <taxon>Agaricomycotina</taxon>
        <taxon>Agaricomycetes</taxon>
        <taxon>Agaricomycetidae</taxon>
        <taxon>Agaricales</taxon>
        <taxon>Marasmiineae</taxon>
        <taxon>Mycenaceae</taxon>
        <taxon>Mycena</taxon>
    </lineage>
</organism>
<dbReference type="Proteomes" id="UP001221757">
    <property type="component" value="Unassembled WGS sequence"/>
</dbReference>
<keyword evidence="3" id="KW-0862">Zinc</keyword>
<dbReference type="InterPro" id="IPR017907">
    <property type="entry name" value="Znf_RING_CS"/>
</dbReference>
<evidence type="ECO:0000313" key="7">
    <source>
        <dbReference type="Proteomes" id="UP001221757"/>
    </source>
</evidence>
<dbReference type="SUPFAM" id="SSF57850">
    <property type="entry name" value="RING/U-box"/>
    <property type="match status" value="1"/>
</dbReference>
<dbReference type="PROSITE" id="PS00518">
    <property type="entry name" value="ZF_RING_1"/>
    <property type="match status" value="1"/>
</dbReference>
<evidence type="ECO:0000256" key="4">
    <source>
        <dbReference type="PROSITE-ProRule" id="PRU00175"/>
    </source>
</evidence>
<dbReference type="InterPro" id="IPR018957">
    <property type="entry name" value="Znf_C3HC4_RING-type"/>
</dbReference>
<dbReference type="Gene3D" id="3.30.40.10">
    <property type="entry name" value="Zinc/RING finger domain, C3HC4 (zinc finger)"/>
    <property type="match status" value="1"/>
</dbReference>
<evidence type="ECO:0000256" key="3">
    <source>
        <dbReference type="ARBA" id="ARBA00022833"/>
    </source>
</evidence>
<accession>A0AAD7GB72</accession>
<protein>
    <recommendedName>
        <fullName evidence="5">RING-type domain-containing protein</fullName>
    </recommendedName>
</protein>
<dbReference type="AlphaFoldDB" id="A0AAD7GB72"/>
<dbReference type="PROSITE" id="PS50089">
    <property type="entry name" value="ZF_RING_2"/>
    <property type="match status" value="1"/>
</dbReference>
<gene>
    <name evidence="6" type="ORF">B0H17DRAFT_1078874</name>
</gene>
<evidence type="ECO:0000313" key="6">
    <source>
        <dbReference type="EMBL" id="KAJ7678411.1"/>
    </source>
</evidence>
<keyword evidence="1" id="KW-0479">Metal-binding</keyword>
<sequence>MKSHPVSSRCGHSYCYVCIRIWLQKKWTCPVCIKVIREAPFRHYGEEDSIESDYPAWRDSSRVAYRWDGLVFPVAPKVVIMPDSP</sequence>
<feature type="domain" description="RING-type" evidence="5">
    <location>
        <begin position="10"/>
        <end position="32"/>
    </location>
</feature>
<keyword evidence="2 4" id="KW-0863">Zinc-finger</keyword>
<comment type="caution">
    <text evidence="6">The sequence shown here is derived from an EMBL/GenBank/DDBJ whole genome shotgun (WGS) entry which is preliminary data.</text>
</comment>
<evidence type="ECO:0000256" key="1">
    <source>
        <dbReference type="ARBA" id="ARBA00022723"/>
    </source>
</evidence>
<reference evidence="6" key="1">
    <citation type="submission" date="2023-03" db="EMBL/GenBank/DDBJ databases">
        <title>Massive genome expansion in bonnet fungi (Mycena s.s.) driven by repeated elements and novel gene families across ecological guilds.</title>
        <authorList>
            <consortium name="Lawrence Berkeley National Laboratory"/>
            <person name="Harder C.B."/>
            <person name="Miyauchi S."/>
            <person name="Viragh M."/>
            <person name="Kuo A."/>
            <person name="Thoen E."/>
            <person name="Andreopoulos B."/>
            <person name="Lu D."/>
            <person name="Skrede I."/>
            <person name="Drula E."/>
            <person name="Henrissat B."/>
            <person name="Morin E."/>
            <person name="Kohler A."/>
            <person name="Barry K."/>
            <person name="LaButti K."/>
            <person name="Morin E."/>
            <person name="Salamov A."/>
            <person name="Lipzen A."/>
            <person name="Mereny Z."/>
            <person name="Hegedus B."/>
            <person name="Baldrian P."/>
            <person name="Stursova M."/>
            <person name="Weitz H."/>
            <person name="Taylor A."/>
            <person name="Grigoriev I.V."/>
            <person name="Nagy L.G."/>
            <person name="Martin F."/>
            <person name="Kauserud H."/>
        </authorList>
    </citation>
    <scope>NUCLEOTIDE SEQUENCE</scope>
    <source>
        <strain evidence="6">CBHHK067</strain>
    </source>
</reference>
<dbReference type="GO" id="GO:0008270">
    <property type="term" value="F:zinc ion binding"/>
    <property type="evidence" value="ECO:0007669"/>
    <property type="project" value="UniProtKB-KW"/>
</dbReference>